<evidence type="ECO:0000313" key="2">
    <source>
        <dbReference type="Proteomes" id="UP001230649"/>
    </source>
</evidence>
<protein>
    <submittedName>
        <fullName evidence="1">Uncharacterized protein</fullName>
    </submittedName>
</protein>
<evidence type="ECO:0000313" key="1">
    <source>
        <dbReference type="EMBL" id="KAJ9102923.1"/>
    </source>
</evidence>
<accession>A0ACC2VU39</accession>
<gene>
    <name evidence="1" type="ORF">QFC20_004889</name>
</gene>
<comment type="caution">
    <text evidence="1">The sequence shown here is derived from an EMBL/GenBank/DDBJ whole genome shotgun (WGS) entry which is preliminary data.</text>
</comment>
<reference evidence="1" key="1">
    <citation type="submission" date="2023-04" db="EMBL/GenBank/DDBJ databases">
        <title>Draft Genome sequencing of Naganishia species isolated from polar environments using Oxford Nanopore Technology.</title>
        <authorList>
            <person name="Leo P."/>
            <person name="Venkateswaran K."/>
        </authorList>
    </citation>
    <scope>NUCLEOTIDE SEQUENCE</scope>
    <source>
        <strain evidence="1">MNA-CCFEE 5262</strain>
    </source>
</reference>
<dbReference type="Proteomes" id="UP001230649">
    <property type="component" value="Unassembled WGS sequence"/>
</dbReference>
<organism evidence="1 2">
    <name type="scientific">Naganishia adeliensis</name>
    <dbReference type="NCBI Taxonomy" id="92952"/>
    <lineage>
        <taxon>Eukaryota</taxon>
        <taxon>Fungi</taxon>
        <taxon>Dikarya</taxon>
        <taxon>Basidiomycota</taxon>
        <taxon>Agaricomycotina</taxon>
        <taxon>Tremellomycetes</taxon>
        <taxon>Filobasidiales</taxon>
        <taxon>Filobasidiaceae</taxon>
        <taxon>Naganishia</taxon>
    </lineage>
</organism>
<keyword evidence="2" id="KW-1185">Reference proteome</keyword>
<sequence length="352" mass="38217">MFSAQPPVYARPPTQPFAQPPPSTRPAPPSRPQTDQLPMYQPRPVPVPRPSVAIPPQQPSPTDPPPVPPSPLRQHARQGSVPIPPVVSSPLRTHSMPVPQMPDPRNGGPPPVAPRPQGPYAQGYMPVPQSVPVPHSGPRAAPSPIPQTQPRAAPKPPVRDLFDADDTDLSLIPSPSPAPVSGPAPTRPLPPSTLHLHSLLSAQLAARLPMLLAHLSSQTTQLESVHSDLESGEPAIRDEMARLEAVRGVCEGVVNKVGEVVKNGEKRCEELEARGEVGVDEVVCSISIVHNQLIDLVAEDNAIEDTIYHLARALDAERIDLDRFLKQIRVFAREQYQKRALIEKITMELRGR</sequence>
<proteinExistence type="predicted"/>
<dbReference type="EMBL" id="JASBWS010000061">
    <property type="protein sequence ID" value="KAJ9102923.1"/>
    <property type="molecule type" value="Genomic_DNA"/>
</dbReference>
<name>A0ACC2VU39_9TREE</name>